<dbReference type="PRINTS" id="PR01217">
    <property type="entry name" value="PRICHEXTENSN"/>
</dbReference>
<feature type="compositionally biased region" description="Pro residues" evidence="1">
    <location>
        <begin position="11"/>
        <end position="69"/>
    </location>
</feature>
<evidence type="ECO:0000313" key="2">
    <source>
        <dbReference type="EMBL" id="GAG12307.1"/>
    </source>
</evidence>
<protein>
    <submittedName>
        <fullName evidence="2">Uncharacterized protein</fullName>
    </submittedName>
</protein>
<accession>X0VM82</accession>
<dbReference type="AlphaFoldDB" id="X0VM82"/>
<dbReference type="EMBL" id="BARS01026158">
    <property type="protein sequence ID" value="GAG12307.1"/>
    <property type="molecule type" value="Genomic_DNA"/>
</dbReference>
<feature type="non-terminal residue" evidence="2">
    <location>
        <position position="1"/>
    </location>
</feature>
<gene>
    <name evidence="2" type="ORF">S01H1_41253</name>
</gene>
<name>X0VM82_9ZZZZ</name>
<feature type="region of interest" description="Disordered" evidence="1">
    <location>
        <begin position="1"/>
        <end position="72"/>
    </location>
</feature>
<reference evidence="2" key="1">
    <citation type="journal article" date="2014" name="Front. Microbiol.">
        <title>High frequency of phylogenetically diverse reductive dehalogenase-homologous genes in deep subseafloor sedimentary metagenomes.</title>
        <authorList>
            <person name="Kawai M."/>
            <person name="Futagami T."/>
            <person name="Toyoda A."/>
            <person name="Takaki Y."/>
            <person name="Nishi S."/>
            <person name="Hori S."/>
            <person name="Arai W."/>
            <person name="Tsubouchi T."/>
            <person name="Morono Y."/>
            <person name="Uchiyama I."/>
            <person name="Ito T."/>
            <person name="Fujiyama A."/>
            <person name="Inagaki F."/>
            <person name="Takami H."/>
        </authorList>
    </citation>
    <scope>NUCLEOTIDE SEQUENCE</scope>
    <source>
        <strain evidence="2">Expedition CK06-06</strain>
    </source>
</reference>
<evidence type="ECO:0000256" key="1">
    <source>
        <dbReference type="SAM" id="MobiDB-lite"/>
    </source>
</evidence>
<organism evidence="2">
    <name type="scientific">marine sediment metagenome</name>
    <dbReference type="NCBI Taxonomy" id="412755"/>
    <lineage>
        <taxon>unclassified sequences</taxon>
        <taxon>metagenomes</taxon>
        <taxon>ecological metagenomes</taxon>
    </lineage>
</organism>
<proteinExistence type="predicted"/>
<sequence length="237" mass="25050">VNLAIDQDCPAVPPTPTPSPTLTPGTPTPGTPTATPTPTPDTPTPTPTPAPGTPTPSTPTPSTPTPTPAPGTVMLVSGWNNSCYVGPPRPIEEALAEVSDRIQAVYRLSAGQGFQRWFPGRPELSTITTVGSYEALLILVLDAATWSQQPAGVPPSALPLVQGWNNVCYTGQTKSVEDATAGVAGGFSIMYRLAIDQGWRRYVPVRPEVSNIVQLSQYDTVFMLVNQEGGTIWTFDP</sequence>
<comment type="caution">
    <text evidence="2">The sequence shown here is derived from an EMBL/GenBank/DDBJ whole genome shotgun (WGS) entry which is preliminary data.</text>
</comment>